<evidence type="ECO:0000256" key="2">
    <source>
        <dbReference type="ARBA" id="ARBA00023125"/>
    </source>
</evidence>
<dbReference type="InterPro" id="IPR018060">
    <property type="entry name" value="HTH_AraC"/>
</dbReference>
<evidence type="ECO:0000313" key="7">
    <source>
        <dbReference type="Proteomes" id="UP000092024"/>
    </source>
</evidence>
<dbReference type="GO" id="GO:0003700">
    <property type="term" value="F:DNA-binding transcription factor activity"/>
    <property type="evidence" value="ECO:0007669"/>
    <property type="project" value="InterPro"/>
</dbReference>
<dbReference type="RefSeq" id="WP_068686847.1">
    <property type="nucleotide sequence ID" value="NZ_LYPA01000076.1"/>
</dbReference>
<dbReference type="EMBL" id="LYPA01000076">
    <property type="protein sequence ID" value="OBR62963.1"/>
    <property type="molecule type" value="Genomic_DNA"/>
</dbReference>
<dbReference type="PANTHER" id="PTHR43280:SF10">
    <property type="entry name" value="REGULATORY PROTEIN POCR"/>
    <property type="match status" value="1"/>
</dbReference>
<dbReference type="STRING" id="1844972.A7K91_09605"/>
<dbReference type="InterPro" id="IPR020449">
    <property type="entry name" value="Tscrpt_reg_AraC-type_HTH"/>
</dbReference>
<keyword evidence="2" id="KW-0238">DNA-binding</keyword>
<protein>
    <recommendedName>
        <fullName evidence="5">HTH araC/xylS-type domain-containing protein</fullName>
    </recommendedName>
</protein>
<evidence type="ECO:0000256" key="3">
    <source>
        <dbReference type="ARBA" id="ARBA00023163"/>
    </source>
</evidence>
<dbReference type="PROSITE" id="PS00041">
    <property type="entry name" value="HTH_ARAC_FAMILY_1"/>
    <property type="match status" value="1"/>
</dbReference>
<dbReference type="PROSITE" id="PS01124">
    <property type="entry name" value="HTH_ARAC_FAMILY_2"/>
    <property type="match status" value="1"/>
</dbReference>
<sequence>MKWNWSSRMMFSYFPIFLLTISILIFLSFLIVGEMSRNETAKANRLSTEYVVDAVDKALASLQLAVLQEVETNRKVADFLGPAGLEPKDEGNIMFDVVHGLRGLLYRNELIDSIYIYRKSDDQVLTVNGLVPIAEFPDRDFLGQAKLSESEREWSSVRDFRAYGSDETVRVMSISKQLPLPFGSEGIIVVNASMYRIEGMIKAMTNSKLSFMRVVDEQGELVFSLQQDSGESRDVLNRITSQRAGWTFESGIAAGELYGWMTVVTYIWIGIGVATVVAGTAYILYITRKNYRPIKVMLNRLEALQLRDETLQRPSGNELVLIDQALEALIAQTVDYREQYDENLLVQRRQLFLDLLEGEPSAVTADRMERLQALPLSRGSGHYAFISAEINQYAAFRDKFGNEDQNVLKLTMMNVFQEMAAEEGLRGWAEWMSGSKLGLIVSLEEEPASATDGVALRQLAERCLRWTSDNLGVSLAIGIGPSVPKLEELPQSRSAADTALRHKLALGQDMIVLAGNPAEPSSSKSYRYLKMIGDLVREFRLADEGWRSRLEDIFSVFRAEGISDEEIRMVLRLLVQMLGRELGELSDGLRRMMNEPGSAVYYAELEAETSLDGVKAVMLGWLSEIYRIYVSANESKSYRAMISEMKKYIEENFENQDLSLKHLSDKFQISGKYASHLFKEEFDMKFVDFLTQLRMQRAEFLLAGTSDNVQDIAQKVGYANSITFGRVFKRIVGVTPGDYRKLGMRPESP</sequence>
<keyword evidence="1" id="KW-0805">Transcription regulation</keyword>
<evidence type="ECO:0000256" key="4">
    <source>
        <dbReference type="SAM" id="Phobius"/>
    </source>
</evidence>
<keyword evidence="4" id="KW-0472">Membrane</keyword>
<gene>
    <name evidence="6" type="ORF">A7K91_09605</name>
</gene>
<dbReference type="AlphaFoldDB" id="A0A1A5YBJ3"/>
<evidence type="ECO:0000313" key="6">
    <source>
        <dbReference type="EMBL" id="OBR62963.1"/>
    </source>
</evidence>
<accession>A0A1A5YBJ3</accession>
<dbReference type="GO" id="GO:0043565">
    <property type="term" value="F:sequence-specific DNA binding"/>
    <property type="evidence" value="ECO:0007669"/>
    <property type="project" value="InterPro"/>
</dbReference>
<dbReference type="PANTHER" id="PTHR43280">
    <property type="entry name" value="ARAC-FAMILY TRANSCRIPTIONAL REGULATOR"/>
    <property type="match status" value="1"/>
</dbReference>
<dbReference type="SUPFAM" id="SSF46689">
    <property type="entry name" value="Homeodomain-like"/>
    <property type="match status" value="1"/>
</dbReference>
<dbReference type="Pfam" id="PF17853">
    <property type="entry name" value="GGDEF_2"/>
    <property type="match status" value="1"/>
</dbReference>
<dbReference type="InterPro" id="IPR018062">
    <property type="entry name" value="HTH_AraC-typ_CS"/>
</dbReference>
<feature type="domain" description="HTH araC/xylS-type" evidence="5">
    <location>
        <begin position="643"/>
        <end position="742"/>
    </location>
</feature>
<evidence type="ECO:0000256" key="1">
    <source>
        <dbReference type="ARBA" id="ARBA00023015"/>
    </source>
</evidence>
<dbReference type="PRINTS" id="PR00032">
    <property type="entry name" value="HTHARAC"/>
</dbReference>
<organism evidence="6 7">
    <name type="scientific">Paenibacillus oryzae</name>
    <dbReference type="NCBI Taxonomy" id="1844972"/>
    <lineage>
        <taxon>Bacteria</taxon>
        <taxon>Bacillati</taxon>
        <taxon>Bacillota</taxon>
        <taxon>Bacilli</taxon>
        <taxon>Bacillales</taxon>
        <taxon>Paenibacillaceae</taxon>
        <taxon>Paenibacillus</taxon>
    </lineage>
</organism>
<feature type="transmembrane region" description="Helical" evidence="4">
    <location>
        <begin position="257"/>
        <end position="285"/>
    </location>
</feature>
<dbReference type="SMART" id="SM00342">
    <property type="entry name" value="HTH_ARAC"/>
    <property type="match status" value="1"/>
</dbReference>
<dbReference type="InterPro" id="IPR041522">
    <property type="entry name" value="CdaR_GGDEF"/>
</dbReference>
<dbReference type="InterPro" id="IPR009057">
    <property type="entry name" value="Homeodomain-like_sf"/>
</dbReference>
<keyword evidence="3" id="KW-0804">Transcription</keyword>
<keyword evidence="4" id="KW-1133">Transmembrane helix</keyword>
<evidence type="ECO:0000259" key="5">
    <source>
        <dbReference type="PROSITE" id="PS01124"/>
    </source>
</evidence>
<reference evidence="6 7" key="1">
    <citation type="submission" date="2016-05" db="EMBL/GenBank/DDBJ databases">
        <title>Paenibacillus oryzae. sp. nov., isolated from the rice root.</title>
        <authorList>
            <person name="Zhang J."/>
            <person name="Zhang X."/>
        </authorList>
    </citation>
    <scope>NUCLEOTIDE SEQUENCE [LARGE SCALE GENOMIC DNA]</scope>
    <source>
        <strain evidence="6 7">1DrF-4</strain>
    </source>
</reference>
<comment type="caution">
    <text evidence="6">The sequence shown here is derived from an EMBL/GenBank/DDBJ whole genome shotgun (WGS) entry which is preliminary data.</text>
</comment>
<name>A0A1A5YBJ3_9BACL</name>
<dbReference type="Proteomes" id="UP000092024">
    <property type="component" value="Unassembled WGS sequence"/>
</dbReference>
<dbReference type="Pfam" id="PF12833">
    <property type="entry name" value="HTH_18"/>
    <property type="match status" value="1"/>
</dbReference>
<keyword evidence="4" id="KW-0812">Transmembrane</keyword>
<dbReference type="OrthoDB" id="1877256at2"/>
<keyword evidence="7" id="KW-1185">Reference proteome</keyword>
<proteinExistence type="predicted"/>
<dbReference type="Gene3D" id="1.10.10.60">
    <property type="entry name" value="Homeodomain-like"/>
    <property type="match status" value="2"/>
</dbReference>
<feature type="transmembrane region" description="Helical" evidence="4">
    <location>
        <begin position="12"/>
        <end position="32"/>
    </location>
</feature>